<gene>
    <name evidence="2" type="ORF">ARMSODRAFT_981236</name>
</gene>
<feature type="region of interest" description="Disordered" evidence="1">
    <location>
        <begin position="126"/>
        <end position="159"/>
    </location>
</feature>
<protein>
    <submittedName>
        <fullName evidence="2">Uncharacterized protein</fullName>
    </submittedName>
</protein>
<feature type="compositionally biased region" description="Low complexity" evidence="1">
    <location>
        <begin position="132"/>
        <end position="146"/>
    </location>
</feature>
<evidence type="ECO:0000313" key="3">
    <source>
        <dbReference type="Proteomes" id="UP000218334"/>
    </source>
</evidence>
<dbReference type="AlphaFoldDB" id="A0A2H3B481"/>
<accession>A0A2H3B481</accession>
<evidence type="ECO:0000256" key="1">
    <source>
        <dbReference type="SAM" id="MobiDB-lite"/>
    </source>
</evidence>
<name>A0A2H3B481_9AGAR</name>
<evidence type="ECO:0000313" key="2">
    <source>
        <dbReference type="EMBL" id="PBK61862.1"/>
    </source>
</evidence>
<keyword evidence="3" id="KW-1185">Reference proteome</keyword>
<organism evidence="2 3">
    <name type="scientific">Armillaria solidipes</name>
    <dbReference type="NCBI Taxonomy" id="1076256"/>
    <lineage>
        <taxon>Eukaryota</taxon>
        <taxon>Fungi</taxon>
        <taxon>Dikarya</taxon>
        <taxon>Basidiomycota</taxon>
        <taxon>Agaricomycotina</taxon>
        <taxon>Agaricomycetes</taxon>
        <taxon>Agaricomycetidae</taxon>
        <taxon>Agaricales</taxon>
        <taxon>Marasmiineae</taxon>
        <taxon>Physalacriaceae</taxon>
        <taxon>Armillaria</taxon>
    </lineage>
</organism>
<dbReference type="EMBL" id="KZ293472">
    <property type="protein sequence ID" value="PBK61862.1"/>
    <property type="molecule type" value="Genomic_DNA"/>
</dbReference>
<proteinExistence type="predicted"/>
<dbReference type="Proteomes" id="UP000218334">
    <property type="component" value="Unassembled WGS sequence"/>
</dbReference>
<reference evidence="3" key="1">
    <citation type="journal article" date="2017" name="Nat. Ecol. Evol.">
        <title>Genome expansion and lineage-specific genetic innovations in the forest pathogenic fungi Armillaria.</title>
        <authorList>
            <person name="Sipos G."/>
            <person name="Prasanna A.N."/>
            <person name="Walter M.C."/>
            <person name="O'Connor E."/>
            <person name="Balint B."/>
            <person name="Krizsan K."/>
            <person name="Kiss B."/>
            <person name="Hess J."/>
            <person name="Varga T."/>
            <person name="Slot J."/>
            <person name="Riley R."/>
            <person name="Boka B."/>
            <person name="Rigling D."/>
            <person name="Barry K."/>
            <person name="Lee J."/>
            <person name="Mihaltcheva S."/>
            <person name="LaButti K."/>
            <person name="Lipzen A."/>
            <person name="Waldron R."/>
            <person name="Moloney N.M."/>
            <person name="Sperisen C."/>
            <person name="Kredics L."/>
            <person name="Vagvoelgyi C."/>
            <person name="Patrignani A."/>
            <person name="Fitzpatrick D."/>
            <person name="Nagy I."/>
            <person name="Doyle S."/>
            <person name="Anderson J.B."/>
            <person name="Grigoriev I.V."/>
            <person name="Gueldener U."/>
            <person name="Muensterkoetter M."/>
            <person name="Nagy L.G."/>
        </authorList>
    </citation>
    <scope>NUCLEOTIDE SEQUENCE [LARGE SCALE GENOMIC DNA]</scope>
    <source>
        <strain evidence="3">28-4</strain>
    </source>
</reference>
<sequence>MEQDTWFRVRGTQALRCLVFSNSLVHMGMWDMSTRELSKAFSNDVQDWLAVGTEELIYSTDQLLSPLADISVAVGMRAEYMDHLNYVFFPTLAINEPMYTGEDFVGEPINPTGCMFSPHHLHGITTKASEHVPPSKSDSLVSPSSDWQDGGGGEHQHTGSSYPCDLTTIFAQMSPVTGNDDQRRLTL</sequence>